<name>A0A2G9YBF6_9BACT</name>
<evidence type="ECO:0000259" key="1">
    <source>
        <dbReference type="Pfam" id="PF12225"/>
    </source>
</evidence>
<dbReference type="InterPro" id="IPR022026">
    <property type="entry name" value="DUF5981"/>
</dbReference>
<proteinExistence type="predicted"/>
<protein>
    <submittedName>
        <fullName evidence="2">5,10-methylenetetrahydrofolate reductase</fullName>
    </submittedName>
</protein>
<dbReference type="PANTHER" id="PTHR38755">
    <property type="entry name" value="5,10-METHYLENETETRAHYDROFOLATE REDUCTASE"/>
    <property type="match status" value="1"/>
</dbReference>
<comment type="caution">
    <text evidence="2">The sequence shown here is derived from an EMBL/GenBank/DDBJ whole genome shotgun (WGS) entry which is preliminary data.</text>
</comment>
<sequence length="218" mass="23668">SREDILKKLEGYNKIFLAGCGTCAATCRTGGKPELEEMVKFLTENGKVVIGSILPEVGCILPTVKKDLRQHQDAVNNADAILVLSCGLGNQVMTEITKKWVVPGCDTLFLGPEWKTELTPQGLVNQFEEKCSLCGECILDLLGGLCPHTLCAKGILNGPCGGTTDDGKCEIGDDRPCGWLLIYNRLKEIGRLDLMKTFQPAKNWSKKMKPMGAKAPAI</sequence>
<dbReference type="PANTHER" id="PTHR38755:SF1">
    <property type="entry name" value="METHYLENE-TETRAHYDROFOLATE REDUCTASE C-TERMINAL DOMAIN-CONTAINING PROTEIN"/>
    <property type="match status" value="1"/>
</dbReference>
<dbReference type="EMBL" id="PCRF01000070">
    <property type="protein sequence ID" value="PIP16557.1"/>
    <property type="molecule type" value="Genomic_DNA"/>
</dbReference>
<dbReference type="AlphaFoldDB" id="A0A2G9YBF6"/>
<feature type="domain" description="Methylene-tetrahydrofolate reductase C-terminal-like" evidence="1">
    <location>
        <begin position="123"/>
        <end position="205"/>
    </location>
</feature>
<reference evidence="2 3" key="1">
    <citation type="submission" date="2017-09" db="EMBL/GenBank/DDBJ databases">
        <title>Depth-based differentiation of microbial function through sediment-hosted aquifers and enrichment of novel symbionts in the deep terrestrial subsurface.</title>
        <authorList>
            <person name="Probst A.J."/>
            <person name="Ladd B."/>
            <person name="Jarett J.K."/>
            <person name="Geller-Mcgrath D.E."/>
            <person name="Sieber C.M."/>
            <person name="Emerson J.B."/>
            <person name="Anantharaman K."/>
            <person name="Thomas B.C."/>
            <person name="Malmstrom R."/>
            <person name="Stieglmeier M."/>
            <person name="Klingl A."/>
            <person name="Woyke T."/>
            <person name="Ryan C.M."/>
            <person name="Banfield J.F."/>
        </authorList>
    </citation>
    <scope>NUCLEOTIDE SEQUENCE [LARGE SCALE GENOMIC DNA]</scope>
    <source>
        <strain evidence="2">CG23_combo_of_CG06-09_8_20_14_all_48_7</strain>
    </source>
</reference>
<feature type="non-terminal residue" evidence="2">
    <location>
        <position position="1"/>
    </location>
</feature>
<accession>A0A2G9YBF6</accession>
<evidence type="ECO:0000313" key="3">
    <source>
        <dbReference type="Proteomes" id="UP000230392"/>
    </source>
</evidence>
<gene>
    <name evidence="2" type="ORF">COX46_01505</name>
</gene>
<dbReference type="Pfam" id="PF12225">
    <property type="entry name" value="DUF5981"/>
    <property type="match status" value="1"/>
</dbReference>
<organism evidence="2 3">
    <name type="scientific">bacterium (Candidatus Ratteibacteria) CG23_combo_of_CG06-09_8_20_14_all_48_7</name>
    <dbReference type="NCBI Taxonomy" id="2014292"/>
    <lineage>
        <taxon>Bacteria</taxon>
        <taxon>Candidatus Ratteibacteria</taxon>
    </lineage>
</organism>
<evidence type="ECO:0000313" key="2">
    <source>
        <dbReference type="EMBL" id="PIP16557.1"/>
    </source>
</evidence>
<dbReference type="Proteomes" id="UP000230392">
    <property type="component" value="Unassembled WGS sequence"/>
</dbReference>